<dbReference type="GO" id="GO:0006303">
    <property type="term" value="P:double-strand break repair via nonhomologous end joining"/>
    <property type="evidence" value="ECO:0000318"/>
    <property type="project" value="GO_Central"/>
</dbReference>
<keyword evidence="26" id="KW-0234">DNA repair</keyword>
<reference evidence="39" key="4">
    <citation type="submission" date="2025-09" db="UniProtKB">
        <authorList>
            <consortium name="Ensembl"/>
        </authorList>
    </citation>
    <scope>IDENTIFICATION</scope>
</reference>
<comment type="similarity">
    <text evidence="4">Belongs to the ku70 family.</text>
</comment>
<dbReference type="Pfam" id="PF02735">
    <property type="entry name" value="Ku"/>
    <property type="match status" value="1"/>
</dbReference>
<dbReference type="InterPro" id="IPR005160">
    <property type="entry name" value="Ku_C"/>
</dbReference>
<feature type="region of interest" description="Disordered" evidence="37">
    <location>
        <begin position="525"/>
        <end position="547"/>
    </location>
</feature>
<evidence type="ECO:0000256" key="8">
    <source>
        <dbReference type="ARBA" id="ARBA00022499"/>
    </source>
</evidence>
<evidence type="ECO:0000256" key="23">
    <source>
        <dbReference type="ARBA" id="ARBA00023159"/>
    </source>
</evidence>
<keyword evidence="10" id="KW-0945">Host-virus interaction</keyword>
<dbReference type="STRING" id="9593.ENSGGOP00000030108"/>
<keyword evidence="40" id="KW-1185">Reference proteome</keyword>
<keyword evidence="11" id="KW-0399">Innate immunity</keyword>
<evidence type="ECO:0000256" key="30">
    <source>
        <dbReference type="ARBA" id="ARBA00071962"/>
    </source>
</evidence>
<dbReference type="Pfam" id="PF03731">
    <property type="entry name" value="Ku_N"/>
    <property type="match status" value="1"/>
</dbReference>
<dbReference type="EMBL" id="CABD030075406">
    <property type="status" value="NOT_ANNOTATED_CDS"/>
    <property type="molecule type" value="Genomic_DNA"/>
</dbReference>
<dbReference type="InParanoid" id="A0A2I2Y5D2"/>
<feature type="active site" description="Schiff-base intermediate with DNA; for 5'-deoxyribose-5-phosphate lyase activity" evidence="36">
    <location>
        <position position="30"/>
    </location>
</feature>
<dbReference type="NCBIfam" id="TIGR00578">
    <property type="entry name" value="ku70"/>
    <property type="match status" value="1"/>
</dbReference>
<evidence type="ECO:0000256" key="37">
    <source>
        <dbReference type="SAM" id="MobiDB-lite"/>
    </source>
</evidence>
<dbReference type="GO" id="GO:0006310">
    <property type="term" value="P:DNA recombination"/>
    <property type="evidence" value="ECO:0007669"/>
    <property type="project" value="UniProtKB-KW"/>
</dbReference>
<dbReference type="Bgee" id="ENSGGOG00000040568">
    <property type="expression patterns" value="Expressed in testis"/>
</dbReference>
<dbReference type="GO" id="GO:0002684">
    <property type="term" value="P:positive regulation of immune system process"/>
    <property type="evidence" value="ECO:0007669"/>
    <property type="project" value="UniProtKB-ARBA"/>
</dbReference>
<evidence type="ECO:0000256" key="20">
    <source>
        <dbReference type="ARBA" id="ARBA00022990"/>
    </source>
</evidence>
<dbReference type="GO" id="GO:0016787">
    <property type="term" value="F:hydrolase activity"/>
    <property type="evidence" value="ECO:0007669"/>
    <property type="project" value="UniProtKB-KW"/>
</dbReference>
<keyword evidence="18" id="KW-0832">Ubl conjugation</keyword>
<keyword evidence="22" id="KW-0238">DNA-binding</keyword>
<evidence type="ECO:0000313" key="39">
    <source>
        <dbReference type="Ensembl" id="ENSGGOP00000030108.1"/>
    </source>
</evidence>
<dbReference type="GO" id="GO:0005524">
    <property type="term" value="F:ATP binding"/>
    <property type="evidence" value="ECO:0007669"/>
    <property type="project" value="UniProtKB-KW"/>
</dbReference>
<keyword evidence="29" id="KW-0511">Multifunctional enzyme</keyword>
<evidence type="ECO:0000256" key="17">
    <source>
        <dbReference type="ARBA" id="ARBA00022840"/>
    </source>
</evidence>
<dbReference type="GO" id="GO:0003678">
    <property type="term" value="F:DNA helicase activity"/>
    <property type="evidence" value="ECO:0007669"/>
    <property type="project" value="InterPro"/>
</dbReference>
<gene>
    <name evidence="39" type="primary">LOC101144883</name>
</gene>
<dbReference type="GO" id="GO:0042162">
    <property type="term" value="F:telomeric DNA binding"/>
    <property type="evidence" value="ECO:0000318"/>
    <property type="project" value="GO_Central"/>
</dbReference>
<evidence type="ECO:0000256" key="26">
    <source>
        <dbReference type="ARBA" id="ARBA00023204"/>
    </source>
</evidence>
<keyword evidence="19" id="KW-0391">Immunity</keyword>
<dbReference type="AlphaFoldDB" id="A0A2I2Y5D2"/>
<evidence type="ECO:0000256" key="25">
    <source>
        <dbReference type="ARBA" id="ARBA00023172"/>
    </source>
</evidence>
<dbReference type="GO" id="GO:0016829">
    <property type="term" value="F:lyase activity"/>
    <property type="evidence" value="ECO:0007669"/>
    <property type="project" value="UniProtKB-KW"/>
</dbReference>
<evidence type="ECO:0000256" key="24">
    <source>
        <dbReference type="ARBA" id="ARBA00023163"/>
    </source>
</evidence>
<keyword evidence="8" id="KW-1017">Isopeptide bond</keyword>
<keyword evidence="13" id="KW-0227">DNA damage</keyword>
<evidence type="ECO:0000256" key="19">
    <source>
        <dbReference type="ARBA" id="ARBA00022859"/>
    </source>
</evidence>
<evidence type="ECO:0000256" key="6">
    <source>
        <dbReference type="ARBA" id="ARBA00022481"/>
    </source>
</evidence>
<reference evidence="40" key="1">
    <citation type="submission" date="2011-05" db="EMBL/GenBank/DDBJ databases">
        <title>Insights into the evolution of the great apes provided by the gorilla genome.</title>
        <authorList>
            <person name="Scally A."/>
        </authorList>
    </citation>
    <scope>NUCLEOTIDE SEQUENCE [LARGE SCALE GENOMIC DNA]</scope>
</reference>
<dbReference type="GO" id="GO:0000723">
    <property type="term" value="P:telomere maintenance"/>
    <property type="evidence" value="ECO:0000318"/>
    <property type="project" value="GO_Central"/>
</dbReference>
<dbReference type="InterPro" id="IPR005161">
    <property type="entry name" value="Ku_N"/>
</dbReference>
<evidence type="ECO:0000256" key="35">
    <source>
        <dbReference type="ARBA" id="ARBA00083706"/>
    </source>
</evidence>
<feature type="domain" description="Ku" evidence="38">
    <location>
        <begin position="308"/>
        <end position="443"/>
    </location>
</feature>
<evidence type="ECO:0000256" key="18">
    <source>
        <dbReference type="ARBA" id="ARBA00022843"/>
    </source>
</evidence>
<reference evidence="39 40" key="2">
    <citation type="journal article" date="2012" name="Nature">
        <title>Insights into hominid evolution from the gorilla genome sequence.</title>
        <authorList>
            <person name="Scally A."/>
            <person name="Dutheil J.Y."/>
            <person name="Hillier L.W."/>
            <person name="Jordan G.E."/>
            <person name="Goodhead I."/>
            <person name="Herrero J."/>
            <person name="Hobolth A."/>
            <person name="Lappalainen T."/>
            <person name="Mailund T."/>
            <person name="Marques-Bonet T."/>
            <person name="McCarthy S."/>
            <person name="Montgomery S.H."/>
            <person name="Schwalie P.C."/>
            <person name="Tang Y.A."/>
            <person name="Ward M.C."/>
            <person name="Xue Y."/>
            <person name="Yngvadottir B."/>
            <person name="Alkan C."/>
            <person name="Andersen L.N."/>
            <person name="Ayub Q."/>
            <person name="Ball E.V."/>
            <person name="Beal K."/>
            <person name="Bradley B.J."/>
            <person name="Chen Y."/>
            <person name="Clee C.M."/>
            <person name="Fitzgerald S."/>
            <person name="Graves T.A."/>
            <person name="Gu Y."/>
            <person name="Heath P."/>
            <person name="Heger A."/>
            <person name="Karakoc E."/>
            <person name="Kolb-Kokocinski A."/>
            <person name="Laird G.K."/>
            <person name="Lunter G."/>
            <person name="Meader S."/>
            <person name="Mort M."/>
            <person name="Mullikin J.C."/>
            <person name="Munch K."/>
            <person name="O'Connor T.D."/>
            <person name="Phillips A.D."/>
            <person name="Prado-Martinez J."/>
            <person name="Rogers A.S."/>
            <person name="Sajjadian S."/>
            <person name="Schmidt D."/>
            <person name="Shaw K."/>
            <person name="Simpson J.T."/>
            <person name="Stenson P.D."/>
            <person name="Turner D.J."/>
            <person name="Vigilant L."/>
            <person name="Vilella A.J."/>
            <person name="Whitener W."/>
            <person name="Zhu B."/>
            <person name="Cooper D.N."/>
            <person name="de Jong P."/>
            <person name="Dermitzakis E.T."/>
            <person name="Eichler E.E."/>
            <person name="Flicek P."/>
            <person name="Goldman N."/>
            <person name="Mundy N.I."/>
            <person name="Ning Z."/>
            <person name="Odom D.T."/>
            <person name="Ponting C.P."/>
            <person name="Quail M.A."/>
            <person name="Ryder O.A."/>
            <person name="Searle S.M."/>
            <person name="Warren W.C."/>
            <person name="Wilson R.K."/>
            <person name="Schierup M.H."/>
            <person name="Rogers J."/>
            <person name="Tyler-Smith C."/>
            <person name="Durbin R."/>
        </authorList>
    </citation>
    <scope>NUCLEOTIDE SEQUENCE [LARGE SCALE GENOMIC DNA]</scope>
</reference>
<keyword evidence="15" id="KW-0378">Hydrolase</keyword>
<dbReference type="InterPro" id="IPR006164">
    <property type="entry name" value="DNA_bd_Ku70/Ku80"/>
</dbReference>
<evidence type="ECO:0000256" key="10">
    <source>
        <dbReference type="ARBA" id="ARBA00022581"/>
    </source>
</evidence>
<dbReference type="InterPro" id="IPR006165">
    <property type="entry name" value="Ku70"/>
</dbReference>
<keyword evidence="9" id="KW-0597">Phosphoprotein</keyword>
<dbReference type="InterPro" id="IPR027388">
    <property type="entry name" value="Ku70_bridge/pillars_dom_sf"/>
</dbReference>
<keyword evidence="6" id="KW-0488">Methylation</keyword>
<dbReference type="OMA" id="YKLECQI"/>
<sequence>MSGWELYYKIEGDEEAEEEEENLEASGDYKYSGRHSLVFLVDASRAMFESQSEVLTPFDMSIQCIQSVYISKIISSKKDLLAVVFYGTEKDKNSVNFKNIYVLQELDNPSAKQILELDRFKGQQGQKCFQDLIGHGSDYSLSEVLWVCASLFSDVRLKMSHTRIMLLTSEENPHGNDSAKASRARTEAGDLQDTGIFLDLMHLKKPGGFDLSLFYRDTINIAEDEDLRVHFEESSKLEDLLLKVHAKDTRKQALSRLKLKLNKDIVISVGICNLVQKALKLPPLKLYQETNEPVKTKTLTRTFNTNTCSLLLPSDTKRSQIFGNHQIILEKEETEELKWFNDPGLMLMGFKPLVMLKKHHYLRPSLLVYPEEPLVIGSSILFSALLIKCLEKEVIALCRYTPHRNIPPYFVALKIQVTPPGFQLVFLPFADDKMKVPFMYVMATPEQMDKMKAIIQKLRFTYRSDSFENPVLQQYFRNLEALALDLMEPEQAVDLTLPKVEAMNKRLGSLVDEFKELVYPPDYNPEGKVTKRKHDNEGSGSKRPKKLKTHISKGMLGKFTVPMLKEACRVDGLKSVLKKQDLLKALTTRFQD</sequence>
<evidence type="ECO:0000256" key="31">
    <source>
        <dbReference type="ARBA" id="ARBA00079373"/>
    </source>
</evidence>
<keyword evidence="28" id="KW-0539">Nucleus</keyword>
<evidence type="ECO:0000256" key="36">
    <source>
        <dbReference type="PIRSR" id="PIRSR003033-1"/>
    </source>
</evidence>
<dbReference type="GO" id="GO:0010212">
    <property type="term" value="P:response to ionizing radiation"/>
    <property type="evidence" value="ECO:0007669"/>
    <property type="project" value="UniProtKB-ARBA"/>
</dbReference>
<dbReference type="GO" id="GO:0045087">
    <property type="term" value="P:innate immune response"/>
    <property type="evidence" value="ECO:0007669"/>
    <property type="project" value="UniProtKB-KW"/>
</dbReference>
<keyword evidence="20" id="KW-0007">Acetylation</keyword>
<keyword evidence="23" id="KW-0010">Activator</keyword>
<evidence type="ECO:0000313" key="40">
    <source>
        <dbReference type="Proteomes" id="UP000001519"/>
    </source>
</evidence>
<dbReference type="InterPro" id="IPR016194">
    <property type="entry name" value="SPOC-like_C_dom_sf"/>
</dbReference>
<keyword evidence="7" id="KW-0963">Cytoplasm</keyword>
<name>A0A2I2Y5D2_GORGO</name>
<dbReference type="FunFam" id="1.10.720.30:FF:000007">
    <property type="entry name" value="X-ray repair cross complementing 6"/>
    <property type="match status" value="1"/>
</dbReference>
<dbReference type="CDD" id="cd00788">
    <property type="entry name" value="KU70"/>
    <property type="match status" value="1"/>
</dbReference>
<evidence type="ECO:0000256" key="13">
    <source>
        <dbReference type="ARBA" id="ARBA00022763"/>
    </source>
</evidence>
<evidence type="ECO:0000256" key="4">
    <source>
        <dbReference type="ARBA" id="ARBA00005240"/>
    </source>
</evidence>
<keyword evidence="12" id="KW-0547">Nucleotide-binding</keyword>
<evidence type="ECO:0000256" key="22">
    <source>
        <dbReference type="ARBA" id="ARBA00023125"/>
    </source>
</evidence>
<evidence type="ECO:0000256" key="14">
    <source>
        <dbReference type="ARBA" id="ARBA00022765"/>
    </source>
</evidence>
<evidence type="ECO:0000256" key="33">
    <source>
        <dbReference type="ARBA" id="ARBA00083456"/>
    </source>
</evidence>
<organism evidence="39 40">
    <name type="scientific">Gorilla gorilla gorilla</name>
    <name type="common">Western lowland gorilla</name>
    <dbReference type="NCBI Taxonomy" id="9595"/>
    <lineage>
        <taxon>Eukaryota</taxon>
        <taxon>Metazoa</taxon>
        <taxon>Chordata</taxon>
        <taxon>Craniata</taxon>
        <taxon>Vertebrata</taxon>
        <taxon>Euteleostomi</taxon>
        <taxon>Mammalia</taxon>
        <taxon>Eutheria</taxon>
        <taxon>Euarchontoglires</taxon>
        <taxon>Primates</taxon>
        <taxon>Haplorrhini</taxon>
        <taxon>Catarrhini</taxon>
        <taxon>Hominidae</taxon>
        <taxon>Gorilla</taxon>
    </lineage>
</organism>
<evidence type="ECO:0000256" key="34">
    <source>
        <dbReference type="ARBA" id="ARBA00083699"/>
    </source>
</evidence>
<evidence type="ECO:0000259" key="38">
    <source>
        <dbReference type="SMART" id="SM00559"/>
    </source>
</evidence>
<keyword evidence="5" id="KW-0158">Chromosome</keyword>
<dbReference type="PANTHER" id="PTHR12604">
    <property type="entry name" value="KU AUTOANTIGEN DNA HELICASE"/>
    <property type="match status" value="1"/>
</dbReference>
<evidence type="ECO:0000256" key="11">
    <source>
        <dbReference type="ARBA" id="ARBA00022588"/>
    </source>
</evidence>
<dbReference type="SUPFAM" id="SSF68906">
    <property type="entry name" value="SAP domain"/>
    <property type="match status" value="1"/>
</dbReference>
<reference evidence="39" key="3">
    <citation type="submission" date="2025-08" db="UniProtKB">
        <authorList>
            <consortium name="Ensembl"/>
        </authorList>
    </citation>
    <scope>IDENTIFICATION</scope>
</reference>
<dbReference type="CDD" id="cd01458">
    <property type="entry name" value="vWA_ku"/>
    <property type="match status" value="1"/>
</dbReference>
<evidence type="ECO:0000256" key="32">
    <source>
        <dbReference type="ARBA" id="ARBA00080458"/>
    </source>
</evidence>
<dbReference type="Proteomes" id="UP000001519">
    <property type="component" value="Chromosome 10"/>
</dbReference>
<dbReference type="GeneTree" id="ENSGT00940000153239"/>
<dbReference type="SMART" id="SM00559">
    <property type="entry name" value="Ku78"/>
    <property type="match status" value="1"/>
</dbReference>
<keyword evidence="25" id="KW-0233">DNA recombination</keyword>
<dbReference type="FunFam" id="1.10.1600.10:FF:000001">
    <property type="entry name" value="X-ray repair cross-complementing protein 6 isoform X2"/>
    <property type="match status" value="1"/>
</dbReference>
<dbReference type="Gene3D" id="1.10.1600.10">
    <property type="match status" value="1"/>
</dbReference>
<dbReference type="GO" id="GO:0003690">
    <property type="term" value="F:double-stranded DNA binding"/>
    <property type="evidence" value="ECO:0007669"/>
    <property type="project" value="UniProtKB-ARBA"/>
</dbReference>
<dbReference type="GO" id="GO:0005737">
    <property type="term" value="C:cytoplasm"/>
    <property type="evidence" value="ECO:0007669"/>
    <property type="project" value="UniProtKB-SubCell"/>
</dbReference>
<accession>A0A2I2Y5D2</accession>
<evidence type="ECO:0000256" key="28">
    <source>
        <dbReference type="ARBA" id="ARBA00023242"/>
    </source>
</evidence>
<evidence type="ECO:0000256" key="21">
    <source>
        <dbReference type="ARBA" id="ARBA00023015"/>
    </source>
</evidence>
<dbReference type="GO" id="GO:0005694">
    <property type="term" value="C:chromosome"/>
    <property type="evidence" value="ECO:0007669"/>
    <property type="project" value="UniProtKB-SubCell"/>
</dbReference>
<keyword evidence="24" id="KW-0804">Transcription</keyword>
<dbReference type="FunFam" id="3.40.50.410:FF:000031">
    <property type="entry name" value="X-ray repair cross-complementing protein 6 isoform X1"/>
    <property type="match status" value="1"/>
</dbReference>
<dbReference type="Gene3D" id="2.40.290.10">
    <property type="match status" value="1"/>
</dbReference>
<dbReference type="Gene3D" id="3.40.50.410">
    <property type="entry name" value="von Willebrand factor, type A domain"/>
    <property type="match status" value="1"/>
</dbReference>
<evidence type="ECO:0000256" key="27">
    <source>
        <dbReference type="ARBA" id="ARBA00023239"/>
    </source>
</evidence>
<comment type="subcellular location">
    <subcellularLocation>
        <location evidence="2">Chromosome</location>
    </subcellularLocation>
    <subcellularLocation>
        <location evidence="3">Cytoplasm</location>
    </subcellularLocation>
    <subcellularLocation>
        <location evidence="1">Nucleus</location>
    </subcellularLocation>
</comment>
<evidence type="ECO:0000256" key="12">
    <source>
        <dbReference type="ARBA" id="ARBA00022741"/>
    </source>
</evidence>
<evidence type="ECO:0000256" key="1">
    <source>
        <dbReference type="ARBA" id="ARBA00004123"/>
    </source>
</evidence>
<dbReference type="InterPro" id="IPR036361">
    <property type="entry name" value="SAP_dom_sf"/>
</dbReference>
<dbReference type="PANTHER" id="PTHR12604:SF7">
    <property type="entry name" value="KU DOMAIN-CONTAINING PROTEIN"/>
    <property type="match status" value="1"/>
</dbReference>
<dbReference type="FunFam" id="2.40.290.10:FF:000010">
    <property type="entry name" value="X-ray repair cross-complementing protein 6"/>
    <property type="match status" value="1"/>
</dbReference>
<dbReference type="PIRSF" id="PIRSF003033">
    <property type="entry name" value="Ku70"/>
    <property type="match status" value="1"/>
</dbReference>
<protein>
    <recommendedName>
        <fullName evidence="30">X-ray repair cross-complementing protein 6</fullName>
    </recommendedName>
    <alternativeName>
        <fullName evidence="34">5'-deoxyribose-5-phosphate lyase Ku70</fullName>
    </alternativeName>
    <alternativeName>
        <fullName evidence="33">ATP-dependent DNA helicase 2 subunit 1</fullName>
    </alternativeName>
    <alternativeName>
        <fullName evidence="31">ATP-dependent DNA helicase II 70 kDa subunit</fullName>
    </alternativeName>
    <alternativeName>
        <fullName evidence="35">CTC box-binding factor 75 kDa subunit</fullName>
    </alternativeName>
    <alternativeName>
        <fullName evidence="32">DNA repair protein XRCC6</fullName>
    </alternativeName>
</protein>
<dbReference type="GO" id="GO:0003684">
    <property type="term" value="F:damaged DNA binding"/>
    <property type="evidence" value="ECO:0007669"/>
    <property type="project" value="InterPro"/>
</dbReference>
<evidence type="ECO:0000256" key="9">
    <source>
        <dbReference type="ARBA" id="ARBA00022553"/>
    </source>
</evidence>
<evidence type="ECO:0000256" key="7">
    <source>
        <dbReference type="ARBA" id="ARBA00022490"/>
    </source>
</evidence>
<keyword evidence="17" id="KW-0067">ATP-binding</keyword>
<dbReference type="SUPFAM" id="SSF100939">
    <property type="entry name" value="SPOC domain-like"/>
    <property type="match status" value="1"/>
</dbReference>
<dbReference type="GO" id="GO:0043564">
    <property type="term" value="C:Ku70:Ku80 complex"/>
    <property type="evidence" value="ECO:0000318"/>
    <property type="project" value="GO_Central"/>
</dbReference>
<evidence type="ECO:0000256" key="29">
    <source>
        <dbReference type="ARBA" id="ARBA00023268"/>
    </source>
</evidence>
<keyword evidence="16" id="KW-0347">Helicase</keyword>
<keyword evidence="27" id="KW-0456">Lyase</keyword>
<dbReference type="SUPFAM" id="SSF53300">
    <property type="entry name" value="vWA-like"/>
    <property type="match status" value="1"/>
</dbReference>
<evidence type="ECO:0000256" key="16">
    <source>
        <dbReference type="ARBA" id="ARBA00022806"/>
    </source>
</evidence>
<keyword evidence="14" id="KW-0013">ADP-ribosylation</keyword>
<evidence type="ECO:0000256" key="2">
    <source>
        <dbReference type="ARBA" id="ARBA00004286"/>
    </source>
</evidence>
<evidence type="ECO:0000256" key="3">
    <source>
        <dbReference type="ARBA" id="ARBA00004496"/>
    </source>
</evidence>
<dbReference type="Gene3D" id="4.10.970.10">
    <property type="entry name" value="Ku70, bridge and pillars"/>
    <property type="match status" value="1"/>
</dbReference>
<keyword evidence="21" id="KW-0805">Transcription regulation</keyword>
<evidence type="ECO:0000256" key="15">
    <source>
        <dbReference type="ARBA" id="ARBA00022801"/>
    </source>
</evidence>
<dbReference type="FunFam" id="4.10.970.10:FF:000001">
    <property type="entry name" value="X-ray repair cross-complementing protein 6 isoform X1"/>
    <property type="match status" value="1"/>
</dbReference>
<dbReference type="Pfam" id="PF03730">
    <property type="entry name" value="Ku_C"/>
    <property type="match status" value="1"/>
</dbReference>
<dbReference type="InterPro" id="IPR047087">
    <property type="entry name" value="KU70_core_dom"/>
</dbReference>
<proteinExistence type="inferred from homology"/>
<dbReference type="InterPro" id="IPR036465">
    <property type="entry name" value="vWFA_dom_sf"/>
</dbReference>
<evidence type="ECO:0000256" key="5">
    <source>
        <dbReference type="ARBA" id="ARBA00022454"/>
    </source>
</evidence>
<dbReference type="Gene3D" id="1.10.720.30">
    <property type="entry name" value="SAP domain"/>
    <property type="match status" value="1"/>
</dbReference>
<dbReference type="Ensembl" id="ENSGGOT00000044270.1">
    <property type="protein sequence ID" value="ENSGGOP00000030108.1"/>
    <property type="gene ID" value="ENSGGOG00000040568.1"/>
</dbReference>